<protein>
    <submittedName>
        <fullName evidence="2">Alpha/beta fold hydrolase</fullName>
    </submittedName>
</protein>
<dbReference type="PROSITE" id="PS50043">
    <property type="entry name" value="HTH_LUXR_2"/>
    <property type="match status" value="1"/>
</dbReference>
<dbReference type="SMART" id="SM00421">
    <property type="entry name" value="HTH_LUXR"/>
    <property type="match status" value="1"/>
</dbReference>
<dbReference type="InterPro" id="IPR036388">
    <property type="entry name" value="WH-like_DNA-bd_sf"/>
</dbReference>
<dbReference type="InterPro" id="IPR029058">
    <property type="entry name" value="AB_hydrolase_fold"/>
</dbReference>
<dbReference type="InterPro" id="IPR016032">
    <property type="entry name" value="Sig_transdc_resp-reg_C-effctor"/>
</dbReference>
<dbReference type="Gene3D" id="1.10.10.10">
    <property type="entry name" value="Winged helix-like DNA-binding domain superfamily/Winged helix DNA-binding domain"/>
    <property type="match status" value="1"/>
</dbReference>
<dbReference type="Proteomes" id="UP001499924">
    <property type="component" value="Unassembled WGS sequence"/>
</dbReference>
<gene>
    <name evidence="2" type="ORF">GCM10010531_36000</name>
</gene>
<dbReference type="CDD" id="cd06170">
    <property type="entry name" value="LuxR_C_like"/>
    <property type="match status" value="1"/>
</dbReference>
<evidence type="ECO:0000313" key="2">
    <source>
        <dbReference type="EMBL" id="GAA3178807.1"/>
    </source>
</evidence>
<keyword evidence="3" id="KW-1185">Reference proteome</keyword>
<dbReference type="Pfam" id="PF00561">
    <property type="entry name" value="Abhydrolase_1"/>
    <property type="match status" value="1"/>
</dbReference>
<comment type="caution">
    <text evidence="2">The sequence shown here is derived from an EMBL/GenBank/DDBJ whole genome shotgun (WGS) entry which is preliminary data.</text>
</comment>
<dbReference type="InterPro" id="IPR050471">
    <property type="entry name" value="AB_hydrolase"/>
</dbReference>
<keyword evidence="2" id="KW-0378">Hydrolase</keyword>
<dbReference type="InterPro" id="IPR000792">
    <property type="entry name" value="Tscrpt_reg_LuxR_C"/>
</dbReference>
<dbReference type="Gene3D" id="3.40.50.1820">
    <property type="entry name" value="alpha/beta hydrolase"/>
    <property type="match status" value="1"/>
</dbReference>
<dbReference type="PRINTS" id="PR00038">
    <property type="entry name" value="HTHLUXR"/>
</dbReference>
<sequence>MRYARSGDLSIAYQVLGTDGPDLVLVPGFVSHLDLAWEEACLSGFLSGLASFSRLIWFDRRGTGLSDPSPDRLTMEAAADDVRAVMRAAGVDRPTLFGVAVGASICTRVALDDPASVRRLVLWAAHARLLADTDYPAGWSADFLDHVLGEIDRSWATGESAAVMNPSLAGDERFRDWFARNARAAASPAQVRELFGLCAAVDLRAEFCTVGTPTLLLHRRGDPWLSVEHSRSVARLIPAARLVEFPGADHWPWIGDSDAVLTEVEAFVTGHRPGRRERPRWGPRSLTRREREVADFAVQGLSAQQIGTRLFISERTVETHIASAYRKLGVRSRVELVRRAADAGL</sequence>
<evidence type="ECO:0000259" key="1">
    <source>
        <dbReference type="PROSITE" id="PS50043"/>
    </source>
</evidence>
<dbReference type="SUPFAM" id="SSF53474">
    <property type="entry name" value="alpha/beta-Hydrolases"/>
    <property type="match status" value="1"/>
</dbReference>
<dbReference type="GO" id="GO:0016787">
    <property type="term" value="F:hydrolase activity"/>
    <property type="evidence" value="ECO:0007669"/>
    <property type="project" value="UniProtKB-KW"/>
</dbReference>
<proteinExistence type="predicted"/>
<name>A0ABP6PGZ9_9ACTN</name>
<evidence type="ECO:0000313" key="3">
    <source>
        <dbReference type="Proteomes" id="UP001499924"/>
    </source>
</evidence>
<feature type="domain" description="HTH luxR-type" evidence="1">
    <location>
        <begin position="279"/>
        <end position="344"/>
    </location>
</feature>
<dbReference type="PANTHER" id="PTHR43433">
    <property type="entry name" value="HYDROLASE, ALPHA/BETA FOLD FAMILY PROTEIN"/>
    <property type="match status" value="1"/>
</dbReference>
<dbReference type="Pfam" id="PF00196">
    <property type="entry name" value="GerE"/>
    <property type="match status" value="1"/>
</dbReference>
<dbReference type="EMBL" id="BAAAVV010000010">
    <property type="protein sequence ID" value="GAA3178807.1"/>
    <property type="molecule type" value="Genomic_DNA"/>
</dbReference>
<dbReference type="PROSITE" id="PS00622">
    <property type="entry name" value="HTH_LUXR_1"/>
    <property type="match status" value="1"/>
</dbReference>
<dbReference type="SUPFAM" id="SSF46894">
    <property type="entry name" value="C-terminal effector domain of the bipartite response regulators"/>
    <property type="match status" value="1"/>
</dbReference>
<accession>A0ABP6PGZ9</accession>
<reference evidence="3" key="1">
    <citation type="journal article" date="2019" name="Int. J. Syst. Evol. Microbiol.">
        <title>The Global Catalogue of Microorganisms (GCM) 10K type strain sequencing project: providing services to taxonomists for standard genome sequencing and annotation.</title>
        <authorList>
            <consortium name="The Broad Institute Genomics Platform"/>
            <consortium name="The Broad Institute Genome Sequencing Center for Infectious Disease"/>
            <person name="Wu L."/>
            <person name="Ma J."/>
        </authorList>
    </citation>
    <scope>NUCLEOTIDE SEQUENCE [LARGE SCALE GENOMIC DNA]</scope>
    <source>
        <strain evidence="3">JCM 15614</strain>
    </source>
</reference>
<organism evidence="2 3">
    <name type="scientific">Blastococcus jejuensis</name>
    <dbReference type="NCBI Taxonomy" id="351224"/>
    <lineage>
        <taxon>Bacteria</taxon>
        <taxon>Bacillati</taxon>
        <taxon>Actinomycetota</taxon>
        <taxon>Actinomycetes</taxon>
        <taxon>Geodermatophilales</taxon>
        <taxon>Geodermatophilaceae</taxon>
        <taxon>Blastococcus</taxon>
    </lineage>
</organism>
<dbReference type="PANTHER" id="PTHR43433:SF8">
    <property type="entry name" value="BIFUNCTIONAL LIPASE_ADENYLATE CYCLASE LIPJ"/>
    <property type="match status" value="1"/>
</dbReference>
<dbReference type="InterPro" id="IPR000073">
    <property type="entry name" value="AB_hydrolase_1"/>
</dbReference>